<dbReference type="AlphaFoldDB" id="A0A151S342"/>
<sequence length="124" mass="13971">MMKISNGALIVSKGTKSNGMYILDGYIVTAQASIMSQTLYDKTKLWHLRLGHVSEKGLVKLGKQNLLNGDILDKLDFCDHCILGKSLKVKFETSMYVSSRPFEYVHLNLWDLSRLMEGVSIFSP</sequence>
<evidence type="ECO:0000259" key="1">
    <source>
        <dbReference type="Pfam" id="PF13976"/>
    </source>
</evidence>
<proteinExistence type="predicted"/>
<protein>
    <recommendedName>
        <fullName evidence="1">GAG-pre-integrase domain-containing protein</fullName>
    </recommendedName>
</protein>
<dbReference type="Gramene" id="C.cajan_28395.t">
    <property type="protein sequence ID" value="C.cajan_28395.t.cds1"/>
    <property type="gene ID" value="C.cajan_28395"/>
</dbReference>
<dbReference type="Pfam" id="PF13976">
    <property type="entry name" value="gag_pre-integrs"/>
    <property type="match status" value="1"/>
</dbReference>
<dbReference type="Proteomes" id="UP000075243">
    <property type="component" value="Unassembled WGS sequence"/>
</dbReference>
<feature type="domain" description="GAG-pre-integrase" evidence="1">
    <location>
        <begin position="19"/>
        <end position="86"/>
    </location>
</feature>
<evidence type="ECO:0000313" key="2">
    <source>
        <dbReference type="EMBL" id="KYP49222.1"/>
    </source>
</evidence>
<dbReference type="OMA" id="ASIMSQT"/>
<evidence type="ECO:0000313" key="3">
    <source>
        <dbReference type="Proteomes" id="UP000075243"/>
    </source>
</evidence>
<dbReference type="EMBL" id="KQ483481">
    <property type="protein sequence ID" value="KYP49222.1"/>
    <property type="molecule type" value="Genomic_DNA"/>
</dbReference>
<organism evidence="2 3">
    <name type="scientific">Cajanus cajan</name>
    <name type="common">Pigeon pea</name>
    <name type="synonym">Cajanus indicus</name>
    <dbReference type="NCBI Taxonomy" id="3821"/>
    <lineage>
        <taxon>Eukaryota</taxon>
        <taxon>Viridiplantae</taxon>
        <taxon>Streptophyta</taxon>
        <taxon>Embryophyta</taxon>
        <taxon>Tracheophyta</taxon>
        <taxon>Spermatophyta</taxon>
        <taxon>Magnoliopsida</taxon>
        <taxon>eudicotyledons</taxon>
        <taxon>Gunneridae</taxon>
        <taxon>Pentapetalae</taxon>
        <taxon>rosids</taxon>
        <taxon>fabids</taxon>
        <taxon>Fabales</taxon>
        <taxon>Fabaceae</taxon>
        <taxon>Papilionoideae</taxon>
        <taxon>50 kb inversion clade</taxon>
        <taxon>NPAAA clade</taxon>
        <taxon>indigoferoid/millettioid clade</taxon>
        <taxon>Phaseoleae</taxon>
        <taxon>Cajanus</taxon>
    </lineage>
</organism>
<name>A0A151S342_CAJCA</name>
<accession>A0A151S342</accession>
<keyword evidence="3" id="KW-1185">Reference proteome</keyword>
<gene>
    <name evidence="2" type="ORF">KK1_029061</name>
</gene>
<reference evidence="2" key="1">
    <citation type="journal article" date="2012" name="Nat. Biotechnol.">
        <title>Draft genome sequence of pigeonpea (Cajanus cajan), an orphan legume crop of resource-poor farmers.</title>
        <authorList>
            <person name="Varshney R.K."/>
            <person name="Chen W."/>
            <person name="Li Y."/>
            <person name="Bharti A.K."/>
            <person name="Saxena R.K."/>
            <person name="Schlueter J.A."/>
            <person name="Donoghue M.T."/>
            <person name="Azam S."/>
            <person name="Fan G."/>
            <person name="Whaley A.M."/>
            <person name="Farmer A.D."/>
            <person name="Sheridan J."/>
            <person name="Iwata A."/>
            <person name="Tuteja R."/>
            <person name="Penmetsa R.V."/>
            <person name="Wu W."/>
            <person name="Upadhyaya H.D."/>
            <person name="Yang S.P."/>
            <person name="Shah T."/>
            <person name="Saxena K.B."/>
            <person name="Michael T."/>
            <person name="McCombie W.R."/>
            <person name="Yang B."/>
            <person name="Zhang G."/>
            <person name="Yang H."/>
            <person name="Wang J."/>
            <person name="Spillane C."/>
            <person name="Cook D.R."/>
            <person name="May G.D."/>
            <person name="Xu X."/>
            <person name="Jackson S.A."/>
        </authorList>
    </citation>
    <scope>NUCLEOTIDE SEQUENCE [LARGE SCALE GENOMIC DNA]</scope>
</reference>
<dbReference type="InterPro" id="IPR025724">
    <property type="entry name" value="GAG-pre-integrase_dom"/>
</dbReference>